<dbReference type="Proteomes" id="UP000834106">
    <property type="component" value="Chromosome 4"/>
</dbReference>
<dbReference type="InterPro" id="IPR032310">
    <property type="entry name" value="NLS_NINJA_AFP-like"/>
</dbReference>
<keyword evidence="2" id="KW-1185">Reference proteome</keyword>
<dbReference type="EMBL" id="OU503039">
    <property type="protein sequence ID" value="CAI9759424.1"/>
    <property type="molecule type" value="Genomic_DNA"/>
</dbReference>
<dbReference type="Pfam" id="PF16136">
    <property type="entry name" value="NLS_NINJA_AFP"/>
    <property type="match status" value="1"/>
</dbReference>
<dbReference type="AlphaFoldDB" id="A0AAD1YYP2"/>
<organism evidence="1 2">
    <name type="scientific">Fraxinus pennsylvanica</name>
    <dbReference type="NCBI Taxonomy" id="56036"/>
    <lineage>
        <taxon>Eukaryota</taxon>
        <taxon>Viridiplantae</taxon>
        <taxon>Streptophyta</taxon>
        <taxon>Embryophyta</taxon>
        <taxon>Tracheophyta</taxon>
        <taxon>Spermatophyta</taxon>
        <taxon>Magnoliopsida</taxon>
        <taxon>eudicotyledons</taxon>
        <taxon>Gunneridae</taxon>
        <taxon>Pentapetalae</taxon>
        <taxon>asterids</taxon>
        <taxon>lamiids</taxon>
        <taxon>Lamiales</taxon>
        <taxon>Oleaceae</taxon>
        <taxon>Oleeae</taxon>
        <taxon>Fraxinus</taxon>
    </lineage>
</organism>
<gene>
    <name evidence="1" type="ORF">FPE_LOCUS6854</name>
</gene>
<protein>
    <submittedName>
        <fullName evidence="1">Uncharacterized protein</fullName>
    </submittedName>
</protein>
<evidence type="ECO:0000313" key="1">
    <source>
        <dbReference type="EMBL" id="CAI9759424.1"/>
    </source>
</evidence>
<reference evidence="1" key="1">
    <citation type="submission" date="2023-05" db="EMBL/GenBank/DDBJ databases">
        <authorList>
            <person name="Huff M."/>
        </authorList>
    </citation>
    <scope>NUCLEOTIDE SEQUENCE</scope>
</reference>
<name>A0AAD1YYP2_9LAMI</name>
<sequence>MAKRNSCGLVCSLPIEAEEELRKRKALQSTRQIEAKMKRFEKLKNGRVVKEKFDTEKNSCGDNNNCEINVNRNGNEMPLLQGSIGLHGSGSSGITYFQNPRSEGIFGSVFCSFFVLILFD</sequence>
<evidence type="ECO:0000313" key="2">
    <source>
        <dbReference type="Proteomes" id="UP000834106"/>
    </source>
</evidence>
<accession>A0AAD1YYP2</accession>
<proteinExistence type="predicted"/>